<dbReference type="PANTHER" id="PTHR43133">
    <property type="entry name" value="RNA POLYMERASE ECF-TYPE SIGMA FACTO"/>
    <property type="match status" value="1"/>
</dbReference>
<feature type="domain" description="RNA polymerase sigma factor 70 region 4 type 2" evidence="8">
    <location>
        <begin position="140"/>
        <end position="186"/>
    </location>
</feature>
<dbReference type="Pfam" id="PF08281">
    <property type="entry name" value="Sigma70_r4_2"/>
    <property type="match status" value="1"/>
</dbReference>
<evidence type="ECO:0000256" key="6">
    <source>
        <dbReference type="SAM" id="Phobius"/>
    </source>
</evidence>
<evidence type="ECO:0000256" key="4">
    <source>
        <dbReference type="ARBA" id="ARBA00023125"/>
    </source>
</evidence>
<sequence>MHPAAGPARTGATRPHAAAAVAPVASEDSFAERLLAVYQDKRRALHGLARRELAAENLPASRADAEDVVQDAYLITVANRDKIQTGELYAYLCTVIRTRVQDLDRRKESVPLDPTDPAAPYRAPLWVSAVQQDTDTVVDVERALQQISPQQRRLIMLSHGWSYTHAEIAELTGIHRGTVATHIRRAQTALTTLLALSLVVLIVLTQWTRKLAEQIGAQIPWVEASSDGQPESLDLGLTLTLLLYGAPAGLTALALWQLRALYLRQRERREAALEARHSHILQGMVQVSDELSSTHPAGPTWYDYAARLGVPPSWVTADALANGRLDSSIPAGTVITLHLRSIRTPFTHVRVLEDGRVRPVIEPPVSALRWSSDKGWVERPSYASPHSGDGAEGTP</sequence>
<dbReference type="InterPro" id="IPR013325">
    <property type="entry name" value="RNA_pol_sigma_r2"/>
</dbReference>
<dbReference type="PANTHER" id="PTHR43133:SF8">
    <property type="entry name" value="RNA POLYMERASE SIGMA FACTOR HI_1459-RELATED"/>
    <property type="match status" value="1"/>
</dbReference>
<keyword evidence="5" id="KW-0804">Transcription</keyword>
<evidence type="ECO:0000313" key="9">
    <source>
        <dbReference type="EMBL" id="GHI27301.1"/>
    </source>
</evidence>
<dbReference type="SUPFAM" id="SSF88659">
    <property type="entry name" value="Sigma3 and sigma4 domains of RNA polymerase sigma factors"/>
    <property type="match status" value="1"/>
</dbReference>
<dbReference type="InterPro" id="IPR014284">
    <property type="entry name" value="RNA_pol_sigma-70_dom"/>
</dbReference>
<dbReference type="RefSeq" id="WP_190224149.1">
    <property type="nucleotide sequence ID" value="NZ_BNBS01000049.1"/>
</dbReference>
<comment type="similarity">
    <text evidence="1">Belongs to the sigma-70 factor family. ECF subfamily.</text>
</comment>
<dbReference type="SUPFAM" id="SSF88946">
    <property type="entry name" value="Sigma2 domain of RNA polymerase sigma factors"/>
    <property type="match status" value="1"/>
</dbReference>
<feature type="transmembrane region" description="Helical" evidence="6">
    <location>
        <begin position="235"/>
        <end position="256"/>
    </location>
</feature>
<keyword evidence="6" id="KW-0812">Transmembrane</keyword>
<dbReference type="Proteomes" id="UP001052739">
    <property type="component" value="Unassembled WGS sequence"/>
</dbReference>
<feature type="domain" description="RNA polymerase sigma-70 region 2" evidence="7">
    <location>
        <begin position="38"/>
        <end position="107"/>
    </location>
</feature>
<reference evidence="9" key="1">
    <citation type="submission" date="2024-05" db="EMBL/GenBank/DDBJ databases">
        <title>Whole genome shotgun sequence of Streptomyces hydrogenans NBRC 13475.</title>
        <authorList>
            <person name="Komaki H."/>
            <person name="Tamura T."/>
        </authorList>
    </citation>
    <scope>NUCLEOTIDE SEQUENCE</scope>
    <source>
        <strain evidence="9">NBRC 13475</strain>
    </source>
</reference>
<evidence type="ECO:0000256" key="2">
    <source>
        <dbReference type="ARBA" id="ARBA00023015"/>
    </source>
</evidence>
<proteinExistence type="inferred from homology"/>
<keyword evidence="2" id="KW-0805">Transcription regulation</keyword>
<feature type="transmembrane region" description="Helical" evidence="6">
    <location>
        <begin position="189"/>
        <end position="207"/>
    </location>
</feature>
<evidence type="ECO:0000256" key="3">
    <source>
        <dbReference type="ARBA" id="ARBA00023082"/>
    </source>
</evidence>
<dbReference type="InterPro" id="IPR039425">
    <property type="entry name" value="RNA_pol_sigma-70-like"/>
</dbReference>
<dbReference type="EMBL" id="BNDW01000117">
    <property type="protein sequence ID" value="GHI27301.1"/>
    <property type="molecule type" value="Genomic_DNA"/>
</dbReference>
<evidence type="ECO:0000256" key="1">
    <source>
        <dbReference type="ARBA" id="ARBA00010641"/>
    </source>
</evidence>
<dbReference type="Gene3D" id="1.10.10.10">
    <property type="entry name" value="Winged helix-like DNA-binding domain superfamily/Winged helix DNA-binding domain"/>
    <property type="match status" value="1"/>
</dbReference>
<evidence type="ECO:0000259" key="8">
    <source>
        <dbReference type="Pfam" id="PF08281"/>
    </source>
</evidence>
<dbReference type="Pfam" id="PF04542">
    <property type="entry name" value="Sigma70_r2"/>
    <property type="match status" value="1"/>
</dbReference>
<keyword evidence="3" id="KW-0731">Sigma factor</keyword>
<keyword evidence="4" id="KW-0238">DNA-binding</keyword>
<dbReference type="InterPro" id="IPR036388">
    <property type="entry name" value="WH-like_DNA-bd_sf"/>
</dbReference>
<evidence type="ECO:0000256" key="5">
    <source>
        <dbReference type="ARBA" id="ARBA00023163"/>
    </source>
</evidence>
<dbReference type="NCBIfam" id="TIGR02937">
    <property type="entry name" value="sigma70-ECF"/>
    <property type="match status" value="1"/>
</dbReference>
<name>A0ABQ3PQK6_9ACTN</name>
<evidence type="ECO:0000259" key="7">
    <source>
        <dbReference type="Pfam" id="PF04542"/>
    </source>
</evidence>
<keyword evidence="6" id="KW-1133">Transmembrane helix</keyword>
<evidence type="ECO:0000313" key="10">
    <source>
        <dbReference type="Proteomes" id="UP001052739"/>
    </source>
</evidence>
<comment type="caution">
    <text evidence="9">The sequence shown here is derived from an EMBL/GenBank/DDBJ whole genome shotgun (WGS) entry which is preliminary data.</text>
</comment>
<evidence type="ECO:0008006" key="11">
    <source>
        <dbReference type="Google" id="ProtNLM"/>
    </source>
</evidence>
<protein>
    <recommendedName>
        <fullName evidence="11">RNA polymerase sigma factor</fullName>
    </recommendedName>
</protein>
<keyword evidence="10" id="KW-1185">Reference proteome</keyword>
<organism evidence="9 10">
    <name type="scientific">Streptomyces hydrogenans</name>
    <dbReference type="NCBI Taxonomy" id="1873719"/>
    <lineage>
        <taxon>Bacteria</taxon>
        <taxon>Bacillati</taxon>
        <taxon>Actinomycetota</taxon>
        <taxon>Actinomycetes</taxon>
        <taxon>Kitasatosporales</taxon>
        <taxon>Streptomycetaceae</taxon>
        <taxon>Streptomyces</taxon>
    </lineage>
</organism>
<dbReference type="Gene3D" id="1.10.1740.10">
    <property type="match status" value="1"/>
</dbReference>
<dbReference type="InterPro" id="IPR013324">
    <property type="entry name" value="RNA_pol_sigma_r3/r4-like"/>
</dbReference>
<dbReference type="InterPro" id="IPR013249">
    <property type="entry name" value="RNA_pol_sigma70_r4_t2"/>
</dbReference>
<dbReference type="InterPro" id="IPR007627">
    <property type="entry name" value="RNA_pol_sigma70_r2"/>
</dbReference>
<gene>
    <name evidence="9" type="ORF">Shyd_86720</name>
</gene>
<keyword evidence="6" id="KW-0472">Membrane</keyword>
<accession>A0ABQ3PQK6</accession>